<feature type="domain" description="AMP-dependent synthetase/ligase" evidence="8">
    <location>
        <begin position="52"/>
        <end position="413"/>
    </location>
</feature>
<dbReference type="EC" id="6.2.1.12" evidence="2"/>
<dbReference type="Proteomes" id="UP000233837">
    <property type="component" value="Unassembled WGS sequence"/>
</dbReference>
<evidence type="ECO:0000256" key="2">
    <source>
        <dbReference type="ARBA" id="ARBA00012959"/>
    </source>
</evidence>
<dbReference type="STRING" id="906689.A0A2I0WMT8"/>
<dbReference type="PROSITE" id="PS00455">
    <property type="entry name" value="AMP_BINDING"/>
    <property type="match status" value="1"/>
</dbReference>
<reference evidence="10 11" key="2">
    <citation type="journal article" date="2017" name="Nature">
        <title>The Apostasia genome and the evolution of orchids.</title>
        <authorList>
            <person name="Zhang G.Q."/>
            <person name="Liu K.W."/>
            <person name="Li Z."/>
            <person name="Lohaus R."/>
            <person name="Hsiao Y.Y."/>
            <person name="Niu S.C."/>
            <person name="Wang J.Y."/>
            <person name="Lin Y.C."/>
            <person name="Xu Q."/>
            <person name="Chen L.J."/>
            <person name="Yoshida K."/>
            <person name="Fujiwara S."/>
            <person name="Wang Z.W."/>
            <person name="Zhang Y.Q."/>
            <person name="Mitsuda N."/>
            <person name="Wang M."/>
            <person name="Liu G.H."/>
            <person name="Pecoraro L."/>
            <person name="Huang H.X."/>
            <person name="Xiao X.J."/>
            <person name="Lin M."/>
            <person name="Wu X.Y."/>
            <person name="Wu W.L."/>
            <person name="Chen Y.Y."/>
            <person name="Chang S.B."/>
            <person name="Sakamoto S."/>
            <person name="Ohme-Takagi M."/>
            <person name="Yagi M."/>
            <person name="Zeng S.J."/>
            <person name="Shen C.Y."/>
            <person name="Yeh C.M."/>
            <person name="Luo Y.B."/>
            <person name="Tsai W.C."/>
            <person name="Van de Peer Y."/>
            <person name="Liu Z.J."/>
        </authorList>
    </citation>
    <scope>NUCLEOTIDE SEQUENCE [LARGE SCALE GENOMIC DNA]</scope>
    <source>
        <tissue evidence="10">The whole plant</tissue>
    </source>
</reference>
<dbReference type="GO" id="GO:0009698">
    <property type="term" value="P:phenylpropanoid metabolic process"/>
    <property type="evidence" value="ECO:0007669"/>
    <property type="project" value="UniProtKB-ARBA"/>
</dbReference>
<keyword evidence="7" id="KW-1133">Transmembrane helix</keyword>
<dbReference type="Pfam" id="PF13193">
    <property type="entry name" value="AMP-binding_C"/>
    <property type="match status" value="1"/>
</dbReference>
<feature type="transmembrane region" description="Helical" evidence="7">
    <location>
        <begin position="102"/>
        <end position="125"/>
    </location>
</feature>
<evidence type="ECO:0000256" key="6">
    <source>
        <dbReference type="ARBA" id="ARBA00034252"/>
    </source>
</evidence>
<dbReference type="EMBL" id="KZ502537">
    <property type="protein sequence ID" value="PKU76975.1"/>
    <property type="molecule type" value="Genomic_DNA"/>
</dbReference>
<dbReference type="Gene3D" id="3.30.300.30">
    <property type="match status" value="1"/>
</dbReference>
<dbReference type="Gene3D" id="3.40.50.12780">
    <property type="entry name" value="N-terminal domain of ligase-like"/>
    <property type="match status" value="1"/>
</dbReference>
<dbReference type="SMR" id="A0A2I0WMT8"/>
<reference evidence="10 11" key="1">
    <citation type="journal article" date="2016" name="Sci. Rep.">
        <title>The Dendrobium catenatum Lindl. genome sequence provides insights into polysaccharide synthase, floral development and adaptive evolution.</title>
        <authorList>
            <person name="Zhang G.Q."/>
            <person name="Xu Q."/>
            <person name="Bian C."/>
            <person name="Tsai W.C."/>
            <person name="Yeh C.M."/>
            <person name="Liu K.W."/>
            <person name="Yoshida K."/>
            <person name="Zhang L.S."/>
            <person name="Chang S.B."/>
            <person name="Chen F."/>
            <person name="Shi Y."/>
            <person name="Su Y.Y."/>
            <person name="Zhang Y.Q."/>
            <person name="Chen L.J."/>
            <person name="Yin Y."/>
            <person name="Lin M."/>
            <person name="Huang H."/>
            <person name="Deng H."/>
            <person name="Wang Z.W."/>
            <person name="Zhu S.L."/>
            <person name="Zhao X."/>
            <person name="Deng C."/>
            <person name="Niu S.C."/>
            <person name="Huang J."/>
            <person name="Wang M."/>
            <person name="Liu G.H."/>
            <person name="Yang H.J."/>
            <person name="Xiao X.J."/>
            <person name="Hsiao Y.Y."/>
            <person name="Wu W.L."/>
            <person name="Chen Y.Y."/>
            <person name="Mitsuda N."/>
            <person name="Ohme-Takagi M."/>
            <person name="Luo Y.B."/>
            <person name="Van de Peer Y."/>
            <person name="Liu Z.J."/>
        </authorList>
    </citation>
    <scope>NUCLEOTIDE SEQUENCE [LARGE SCALE GENOMIC DNA]</scope>
    <source>
        <tissue evidence="10">The whole plant</tissue>
    </source>
</reference>
<protein>
    <recommendedName>
        <fullName evidence="2">4-coumarate--CoA ligase</fullName>
        <ecNumber evidence="2">6.2.1.12</ecNumber>
    </recommendedName>
</protein>
<dbReference type="AlphaFoldDB" id="A0A2I0WMT8"/>
<keyword evidence="4" id="KW-0547">Nucleotide-binding</keyword>
<sequence>MEGALSGRQSFSISDPNWFSTETGIYSSRHPPRSLPQDAFHDLASFLFSRPHGGETALVDSASGFSISYLELRSMVDRMASGLHEIGILPGQVLLILLPNSVLLPVILLGVLSLGAIITTMNPLCSAKEIQKQMSSIVHLALVFCSSEKVATFAQFGVPIVTVPNDLSYDSAHYPLFHKVVSGSPPLTRKPVIRQSDTAAILFSSGTSGSSKGVVLSHSNLIAMVELFVRFEASQYKKKSWKDVYLAAIPMFHVYGLSLFSIGLLSLGSTVVVMRRFNALEAAKTIAKYRVTHFPVVPPLMAAFIRANEAHGCDLRSLKQASSGAAPLSNRLIQEFLRRFPHIDFIQGYGMTESTAVGARGFNTETCKKYSSVGLLAPNMEAKVVNWETGISMPPGKSGELWLRGPAVMKGYLNDEKETASVIDKDGWFKTGDIVYFDQDGYLFILDRLKDTIKYKGFQVAPADLEALLISHNEILDAAVTSAFDEEAGEIPVAFVVRKSGSNLSSNEIMEFVAKQVAPYKKVRRVTFVQSIPKSPAGKTLRRVLRSSLGASRM</sequence>
<comment type="catalytic activity">
    <reaction evidence="6">
        <text>(E)-4-coumarate + ATP + CoA = (E)-4-coumaroyl-CoA + AMP + diphosphate</text>
        <dbReference type="Rhea" id="RHEA:19641"/>
        <dbReference type="ChEBI" id="CHEBI:12876"/>
        <dbReference type="ChEBI" id="CHEBI:30616"/>
        <dbReference type="ChEBI" id="CHEBI:33019"/>
        <dbReference type="ChEBI" id="CHEBI:57287"/>
        <dbReference type="ChEBI" id="CHEBI:85008"/>
        <dbReference type="ChEBI" id="CHEBI:456215"/>
        <dbReference type="EC" id="6.2.1.12"/>
    </reaction>
    <physiologicalReaction direction="left-to-right" evidence="6">
        <dbReference type="Rhea" id="RHEA:19642"/>
    </physiologicalReaction>
</comment>
<feature type="domain" description="AMP-binding enzyme C-terminal" evidence="9">
    <location>
        <begin position="465"/>
        <end position="539"/>
    </location>
</feature>
<dbReference type="InterPro" id="IPR045851">
    <property type="entry name" value="AMP-bd_C_sf"/>
</dbReference>
<dbReference type="GO" id="GO:0106290">
    <property type="term" value="F:trans-cinnamate-CoA ligase activity"/>
    <property type="evidence" value="ECO:0007669"/>
    <property type="project" value="UniProtKB-ARBA"/>
</dbReference>
<proteinExistence type="inferred from homology"/>
<keyword evidence="7" id="KW-0812">Transmembrane</keyword>
<keyword evidence="11" id="KW-1185">Reference proteome</keyword>
<evidence type="ECO:0000313" key="10">
    <source>
        <dbReference type="EMBL" id="PKU76975.1"/>
    </source>
</evidence>
<keyword evidence="5" id="KW-0067">ATP-binding</keyword>
<dbReference type="SUPFAM" id="SSF56801">
    <property type="entry name" value="Acetyl-CoA synthetase-like"/>
    <property type="match status" value="1"/>
</dbReference>
<dbReference type="FunFam" id="3.30.300.30:FF:000007">
    <property type="entry name" value="4-coumarate--CoA ligase 2"/>
    <property type="match status" value="1"/>
</dbReference>
<evidence type="ECO:0000259" key="8">
    <source>
        <dbReference type="Pfam" id="PF00501"/>
    </source>
</evidence>
<dbReference type="Pfam" id="PF00501">
    <property type="entry name" value="AMP-binding"/>
    <property type="match status" value="1"/>
</dbReference>
<dbReference type="FunFam" id="3.40.50.12780:FF:000003">
    <property type="entry name" value="Long-chain-fatty-acid--CoA ligase FadD"/>
    <property type="match status" value="1"/>
</dbReference>
<dbReference type="GO" id="GO:0005777">
    <property type="term" value="C:peroxisome"/>
    <property type="evidence" value="ECO:0007669"/>
    <property type="project" value="TreeGrafter"/>
</dbReference>
<dbReference type="InterPro" id="IPR025110">
    <property type="entry name" value="AMP-bd_C"/>
</dbReference>
<evidence type="ECO:0000256" key="3">
    <source>
        <dbReference type="ARBA" id="ARBA00022598"/>
    </source>
</evidence>
<evidence type="ECO:0000256" key="1">
    <source>
        <dbReference type="ARBA" id="ARBA00006432"/>
    </source>
</evidence>
<dbReference type="OrthoDB" id="10253869at2759"/>
<evidence type="ECO:0000256" key="4">
    <source>
        <dbReference type="ARBA" id="ARBA00022741"/>
    </source>
</evidence>
<keyword evidence="7" id="KW-0472">Membrane</keyword>
<feature type="transmembrane region" description="Helical" evidence="7">
    <location>
        <begin position="244"/>
        <end position="267"/>
    </location>
</feature>
<dbReference type="PANTHER" id="PTHR24096:SF149">
    <property type="entry name" value="AMP-BINDING DOMAIN-CONTAINING PROTEIN-RELATED"/>
    <property type="match status" value="1"/>
</dbReference>
<dbReference type="GO" id="GO:0005524">
    <property type="term" value="F:ATP binding"/>
    <property type="evidence" value="ECO:0007669"/>
    <property type="project" value="UniProtKB-KW"/>
</dbReference>
<organism evidence="10 11">
    <name type="scientific">Dendrobium catenatum</name>
    <dbReference type="NCBI Taxonomy" id="906689"/>
    <lineage>
        <taxon>Eukaryota</taxon>
        <taxon>Viridiplantae</taxon>
        <taxon>Streptophyta</taxon>
        <taxon>Embryophyta</taxon>
        <taxon>Tracheophyta</taxon>
        <taxon>Spermatophyta</taxon>
        <taxon>Magnoliopsida</taxon>
        <taxon>Liliopsida</taxon>
        <taxon>Asparagales</taxon>
        <taxon>Orchidaceae</taxon>
        <taxon>Epidendroideae</taxon>
        <taxon>Malaxideae</taxon>
        <taxon>Dendrobiinae</taxon>
        <taxon>Dendrobium</taxon>
    </lineage>
</organism>
<dbReference type="InterPro" id="IPR000873">
    <property type="entry name" value="AMP-dep_synth/lig_dom"/>
</dbReference>
<accession>A0A2I0WMT8</accession>
<dbReference type="GO" id="GO:0006744">
    <property type="term" value="P:ubiquinone biosynthetic process"/>
    <property type="evidence" value="ECO:0007669"/>
    <property type="project" value="TreeGrafter"/>
</dbReference>
<gene>
    <name evidence="10" type="primary">4CLL6</name>
    <name evidence="10" type="ORF">MA16_Dca001581</name>
</gene>
<evidence type="ECO:0000313" key="11">
    <source>
        <dbReference type="Proteomes" id="UP000233837"/>
    </source>
</evidence>
<dbReference type="PANTHER" id="PTHR24096">
    <property type="entry name" value="LONG-CHAIN-FATTY-ACID--COA LIGASE"/>
    <property type="match status" value="1"/>
</dbReference>
<dbReference type="InterPro" id="IPR020845">
    <property type="entry name" value="AMP-binding_CS"/>
</dbReference>
<keyword evidence="3 10" id="KW-0436">Ligase</keyword>
<evidence type="ECO:0000256" key="5">
    <source>
        <dbReference type="ARBA" id="ARBA00022840"/>
    </source>
</evidence>
<dbReference type="GO" id="GO:0016207">
    <property type="term" value="F:4-coumarate-CoA ligase activity"/>
    <property type="evidence" value="ECO:0007669"/>
    <property type="project" value="UniProtKB-EC"/>
</dbReference>
<dbReference type="CDD" id="cd05904">
    <property type="entry name" value="4CL"/>
    <property type="match status" value="1"/>
</dbReference>
<evidence type="ECO:0000256" key="7">
    <source>
        <dbReference type="SAM" id="Phobius"/>
    </source>
</evidence>
<comment type="similarity">
    <text evidence="1">Belongs to the ATP-dependent AMP-binding enzyme family.</text>
</comment>
<evidence type="ECO:0000259" key="9">
    <source>
        <dbReference type="Pfam" id="PF13193"/>
    </source>
</evidence>
<name>A0A2I0WMT8_9ASPA</name>
<dbReference type="InterPro" id="IPR042099">
    <property type="entry name" value="ANL_N_sf"/>
</dbReference>